<proteinExistence type="predicted"/>
<dbReference type="Proteomes" id="UP001162992">
    <property type="component" value="Chromosome 16"/>
</dbReference>
<keyword evidence="2" id="KW-1185">Reference proteome</keyword>
<reference evidence="2" key="1">
    <citation type="journal article" date="2024" name="Proc. Natl. Acad. Sci. U.S.A.">
        <title>Extraordinary preservation of gene collinearity over three hundred million years revealed in homosporous lycophytes.</title>
        <authorList>
            <person name="Li C."/>
            <person name="Wickell D."/>
            <person name="Kuo L.Y."/>
            <person name="Chen X."/>
            <person name="Nie B."/>
            <person name="Liao X."/>
            <person name="Peng D."/>
            <person name="Ji J."/>
            <person name="Jenkins J."/>
            <person name="Williams M."/>
            <person name="Shu S."/>
            <person name="Plott C."/>
            <person name="Barry K."/>
            <person name="Rajasekar S."/>
            <person name="Grimwood J."/>
            <person name="Han X."/>
            <person name="Sun S."/>
            <person name="Hou Z."/>
            <person name="He W."/>
            <person name="Dai G."/>
            <person name="Sun C."/>
            <person name="Schmutz J."/>
            <person name="Leebens-Mack J.H."/>
            <person name="Li F.W."/>
            <person name="Wang L."/>
        </authorList>
    </citation>
    <scope>NUCLEOTIDE SEQUENCE [LARGE SCALE GENOMIC DNA]</scope>
    <source>
        <strain evidence="2">cv. PW_Plant_1</strain>
    </source>
</reference>
<organism evidence="1 2">
    <name type="scientific">Diphasiastrum complanatum</name>
    <name type="common">Issler's clubmoss</name>
    <name type="synonym">Lycopodium complanatum</name>
    <dbReference type="NCBI Taxonomy" id="34168"/>
    <lineage>
        <taxon>Eukaryota</taxon>
        <taxon>Viridiplantae</taxon>
        <taxon>Streptophyta</taxon>
        <taxon>Embryophyta</taxon>
        <taxon>Tracheophyta</taxon>
        <taxon>Lycopodiopsida</taxon>
        <taxon>Lycopodiales</taxon>
        <taxon>Lycopodiaceae</taxon>
        <taxon>Lycopodioideae</taxon>
        <taxon>Diphasiastrum</taxon>
    </lineage>
</organism>
<evidence type="ECO:0000313" key="1">
    <source>
        <dbReference type="EMBL" id="KAJ7527730.1"/>
    </source>
</evidence>
<name>A0ACC2BDC7_DIPCM</name>
<accession>A0ACC2BDC7</accession>
<sequence>MQSGRHIKQTTSRLCFWSEGPEVDMNLAHPEAKELYKAGEPRLGTDESTFIRIFSTRSATQLYATFQAYKHLYKRDIDKAIKREASGDFEDALRTIAKCVSHPDKYFAKALYKSMKGVGTDDATLTRVMVTRAEFDMQYIKAAFASKYKKPLESMVASDTSGHYKDFLLTLIGSHY</sequence>
<dbReference type="EMBL" id="CM055107">
    <property type="protein sequence ID" value="KAJ7527730.1"/>
    <property type="molecule type" value="Genomic_DNA"/>
</dbReference>
<evidence type="ECO:0000313" key="2">
    <source>
        <dbReference type="Proteomes" id="UP001162992"/>
    </source>
</evidence>
<comment type="caution">
    <text evidence="1">The sequence shown here is derived from an EMBL/GenBank/DDBJ whole genome shotgun (WGS) entry which is preliminary data.</text>
</comment>
<gene>
    <name evidence="1" type="ORF">O6H91_16G068100</name>
</gene>
<protein>
    <submittedName>
        <fullName evidence="1">Uncharacterized protein</fullName>
    </submittedName>
</protein>